<evidence type="ECO:0000259" key="1">
    <source>
        <dbReference type="PROSITE" id="PS51819"/>
    </source>
</evidence>
<reference evidence="2" key="1">
    <citation type="submission" date="2022-10" db="EMBL/GenBank/DDBJ databases">
        <title>YIM 151497 complete genome.</title>
        <authorList>
            <person name="Chen X."/>
        </authorList>
    </citation>
    <scope>NUCLEOTIDE SEQUENCE</scope>
    <source>
        <strain evidence="2">YIM 151497</strain>
    </source>
</reference>
<feature type="domain" description="VOC" evidence="1">
    <location>
        <begin position="6"/>
        <end position="117"/>
    </location>
</feature>
<evidence type="ECO:0000313" key="3">
    <source>
        <dbReference type="Proteomes" id="UP001163882"/>
    </source>
</evidence>
<organism evidence="2 3">
    <name type="scientific">Pelagibacterium flavum</name>
    <dbReference type="NCBI Taxonomy" id="2984530"/>
    <lineage>
        <taxon>Bacteria</taxon>
        <taxon>Pseudomonadati</taxon>
        <taxon>Pseudomonadota</taxon>
        <taxon>Alphaproteobacteria</taxon>
        <taxon>Hyphomicrobiales</taxon>
        <taxon>Devosiaceae</taxon>
        <taxon>Pelagibacterium</taxon>
    </lineage>
</organism>
<dbReference type="InterPro" id="IPR029068">
    <property type="entry name" value="Glyas_Bleomycin-R_OHBP_Dase"/>
</dbReference>
<dbReference type="PROSITE" id="PS51819">
    <property type="entry name" value="VOC"/>
    <property type="match status" value="1"/>
</dbReference>
<dbReference type="Gene3D" id="3.10.180.10">
    <property type="entry name" value="2,3-Dihydroxybiphenyl 1,2-Dioxygenase, domain 1"/>
    <property type="match status" value="1"/>
</dbReference>
<dbReference type="InterPro" id="IPR037523">
    <property type="entry name" value="VOC_core"/>
</dbReference>
<proteinExistence type="predicted"/>
<accession>A0ABY6IKL6</accession>
<dbReference type="EMBL" id="CP107716">
    <property type="protein sequence ID" value="UYQ71113.1"/>
    <property type="molecule type" value="Genomic_DNA"/>
</dbReference>
<keyword evidence="3" id="KW-1185">Reference proteome</keyword>
<dbReference type="SUPFAM" id="SSF54593">
    <property type="entry name" value="Glyoxalase/Bleomycin resistance protein/Dihydroxybiphenyl dioxygenase"/>
    <property type="match status" value="1"/>
</dbReference>
<dbReference type="RefSeq" id="WP_264224774.1">
    <property type="nucleotide sequence ID" value="NZ_CP107716.1"/>
</dbReference>
<gene>
    <name evidence="2" type="ORF">OF122_13760</name>
</gene>
<protein>
    <recommendedName>
        <fullName evidence="1">VOC domain-containing protein</fullName>
    </recommendedName>
</protein>
<name>A0ABY6IKL6_9HYPH</name>
<dbReference type="Proteomes" id="UP001163882">
    <property type="component" value="Chromosome"/>
</dbReference>
<sequence>MALATRIDTIFVPALDTDSAAKWYARMFSMTEIFRSGGYIGLRFDESEAKATALTLIPADTISNTYVAFNLFSPDPEALRNALIADGREVTEIHDVPSMRWFDFVDISGVRVNVCSFGEAN</sequence>
<evidence type="ECO:0000313" key="2">
    <source>
        <dbReference type="EMBL" id="UYQ71113.1"/>
    </source>
</evidence>